<dbReference type="EMBL" id="BK032792">
    <property type="protein sequence ID" value="DAF60673.1"/>
    <property type="molecule type" value="Genomic_DNA"/>
</dbReference>
<evidence type="ECO:0000313" key="1">
    <source>
        <dbReference type="EMBL" id="DAF60673.1"/>
    </source>
</evidence>
<accession>A0A8S5TBL8</accession>
<organism evidence="1">
    <name type="scientific">Podoviridae sp. ctwJH20</name>
    <dbReference type="NCBI Taxonomy" id="2827753"/>
    <lineage>
        <taxon>Viruses</taxon>
        <taxon>Duplodnaviria</taxon>
        <taxon>Heunggongvirae</taxon>
        <taxon>Uroviricota</taxon>
        <taxon>Caudoviricetes</taxon>
    </lineage>
</organism>
<reference evidence="1" key="1">
    <citation type="journal article" date="2021" name="Proc. Natl. Acad. Sci. U.S.A.">
        <title>A Catalog of Tens of Thousands of Viruses from Human Metagenomes Reveals Hidden Associations with Chronic Diseases.</title>
        <authorList>
            <person name="Tisza M.J."/>
            <person name="Buck C.B."/>
        </authorList>
    </citation>
    <scope>NUCLEOTIDE SEQUENCE</scope>
    <source>
        <strain evidence="1">CtwJH20</strain>
    </source>
</reference>
<protein>
    <submittedName>
        <fullName evidence="1">Bromodomain associated protein</fullName>
    </submittedName>
</protein>
<name>A0A8S5TBL8_9CAUD</name>
<proteinExistence type="predicted"/>
<sequence length="46" mass="4976">MAPPTAFQRRVAKMLAQRAGRKKVSAMDLKLAADLEDDAADGEDES</sequence>